<keyword evidence="2" id="KW-1185">Reference proteome</keyword>
<protein>
    <submittedName>
        <fullName evidence="1">Uncharacterized protein</fullName>
    </submittedName>
</protein>
<proteinExistence type="predicted"/>
<accession>A0A254NA77</accession>
<evidence type="ECO:0000313" key="1">
    <source>
        <dbReference type="EMBL" id="OWR04909.1"/>
    </source>
</evidence>
<dbReference type="Proteomes" id="UP000197446">
    <property type="component" value="Unassembled WGS sequence"/>
</dbReference>
<gene>
    <name evidence="1" type="ORF">CDO81_09305</name>
</gene>
<dbReference type="OrthoDB" id="8635725at2"/>
<organism evidence="1 2">
    <name type="scientific">Roseateles puraquae</name>
    <dbReference type="NCBI Taxonomy" id="431059"/>
    <lineage>
        <taxon>Bacteria</taxon>
        <taxon>Pseudomonadati</taxon>
        <taxon>Pseudomonadota</taxon>
        <taxon>Betaproteobacteria</taxon>
        <taxon>Burkholderiales</taxon>
        <taxon>Sphaerotilaceae</taxon>
        <taxon>Roseateles</taxon>
    </lineage>
</organism>
<evidence type="ECO:0000313" key="2">
    <source>
        <dbReference type="Proteomes" id="UP000197446"/>
    </source>
</evidence>
<name>A0A254NA77_9BURK</name>
<dbReference type="AlphaFoldDB" id="A0A254NA77"/>
<dbReference type="EMBL" id="NISI01000002">
    <property type="protein sequence ID" value="OWR04909.1"/>
    <property type="molecule type" value="Genomic_DNA"/>
</dbReference>
<sequence length="151" mass="15909">MFALASTALASEQSLCSAAKGSFLTGTVTAAPKFAAATQTLQGIKLSHTKLSLRADQDGKVYDVAIDNVFAVDYVKNASSVPASLAAIKVNDRLELCGAKYTSGVGIHWVHTNCGDVPTTSAPNGWVKRFSASGSVGSNLERSQTYCYLWN</sequence>
<reference evidence="1 2" key="1">
    <citation type="journal article" date="2007" name="Int. J. Syst. Evol. Microbiol.">
        <title>Description of Pelomonas aquatica sp. nov. and Pelomonas puraquae sp. nov., isolated from industrial and haemodialysis water.</title>
        <authorList>
            <person name="Gomila M."/>
            <person name="Bowien B."/>
            <person name="Falsen E."/>
            <person name="Moore E.R."/>
            <person name="Lalucat J."/>
        </authorList>
    </citation>
    <scope>NUCLEOTIDE SEQUENCE [LARGE SCALE GENOMIC DNA]</scope>
    <source>
        <strain evidence="1 2">CCUG 52769</strain>
    </source>
</reference>
<comment type="caution">
    <text evidence="1">The sequence shown here is derived from an EMBL/GenBank/DDBJ whole genome shotgun (WGS) entry which is preliminary data.</text>
</comment>